<dbReference type="Proteomes" id="UP000005240">
    <property type="component" value="Unassembled WGS sequence"/>
</dbReference>
<dbReference type="OrthoDB" id="2507107at2759"/>
<keyword evidence="4" id="KW-1185">Reference proteome</keyword>
<feature type="compositionally biased region" description="Pro residues" evidence="1">
    <location>
        <begin position="40"/>
        <end position="53"/>
    </location>
</feature>
<sequence>MSEDSQDTAHPINNNLGETFSNNNPIPTASEDTNTHPAGPANPHPEEPAPINPLPQLTNTFKQYRGSTGPKNPPFQSTNAFNQYRDNIPGPSESPHLGLRQRITPPAPSVSSKNSVVYFLEKETRMPIYKGPVKGVKIKPLDKELCFDGTNLSIENFINRYENVGSTDGASSIDLVRQVVSFLKGEAIKEEVEQMEAYRNQNWEDLKIIQYLV</sequence>
<accession>A0A180GE54</accession>
<dbReference type="EMBL" id="ADAS02000092">
    <property type="protein sequence ID" value="OAV90901.1"/>
    <property type="molecule type" value="Genomic_DNA"/>
</dbReference>
<dbReference type="VEuPathDB" id="FungiDB:PTTG_28171"/>
<evidence type="ECO:0000256" key="1">
    <source>
        <dbReference type="SAM" id="MobiDB-lite"/>
    </source>
</evidence>
<proteinExistence type="predicted"/>
<feature type="compositionally biased region" description="Polar residues" evidence="1">
    <location>
        <begin position="55"/>
        <end position="76"/>
    </location>
</feature>
<gene>
    <name evidence="2" type="ORF">PTTG_28171</name>
</gene>
<name>A0A180GE54_PUCT1</name>
<reference evidence="2" key="2">
    <citation type="submission" date="2016-05" db="EMBL/GenBank/DDBJ databases">
        <title>Comparative analysis highlights variable genome content of wheat rusts and divergence of the mating loci.</title>
        <authorList>
            <person name="Cuomo C.A."/>
            <person name="Bakkeren G."/>
            <person name="Szabo L."/>
            <person name="Khalil H."/>
            <person name="Joly D."/>
            <person name="Goldberg J."/>
            <person name="Young S."/>
            <person name="Zeng Q."/>
            <person name="Fellers J."/>
        </authorList>
    </citation>
    <scope>NUCLEOTIDE SEQUENCE [LARGE SCALE GENOMIC DNA]</scope>
    <source>
        <strain evidence="2">1-1 BBBD Race 1</strain>
    </source>
</reference>
<reference evidence="2" key="1">
    <citation type="submission" date="2009-11" db="EMBL/GenBank/DDBJ databases">
        <authorList>
            <consortium name="The Broad Institute Genome Sequencing Platform"/>
            <person name="Ward D."/>
            <person name="Feldgarden M."/>
            <person name="Earl A."/>
            <person name="Young S.K."/>
            <person name="Zeng Q."/>
            <person name="Koehrsen M."/>
            <person name="Alvarado L."/>
            <person name="Berlin A."/>
            <person name="Bochicchio J."/>
            <person name="Borenstein D."/>
            <person name="Chapman S.B."/>
            <person name="Chen Z."/>
            <person name="Engels R."/>
            <person name="Freedman E."/>
            <person name="Gellesch M."/>
            <person name="Goldberg J."/>
            <person name="Griggs A."/>
            <person name="Gujja S."/>
            <person name="Heilman E."/>
            <person name="Heiman D."/>
            <person name="Hepburn T."/>
            <person name="Howarth C."/>
            <person name="Jen D."/>
            <person name="Larson L."/>
            <person name="Lewis B."/>
            <person name="Mehta T."/>
            <person name="Park D."/>
            <person name="Pearson M."/>
            <person name="Roberts A."/>
            <person name="Saif S."/>
            <person name="Shea T."/>
            <person name="Shenoy N."/>
            <person name="Sisk P."/>
            <person name="Stolte C."/>
            <person name="Sykes S."/>
            <person name="Thomson T."/>
            <person name="Walk T."/>
            <person name="White J."/>
            <person name="Yandava C."/>
            <person name="Izard J."/>
            <person name="Baranova O.V."/>
            <person name="Blanton J.M."/>
            <person name="Tanner A.C."/>
            <person name="Dewhirst F.E."/>
            <person name="Haas B."/>
            <person name="Nusbaum C."/>
            <person name="Birren B."/>
        </authorList>
    </citation>
    <scope>NUCLEOTIDE SEQUENCE [LARGE SCALE GENOMIC DNA]</scope>
    <source>
        <strain evidence="2">1-1 BBBD Race 1</strain>
    </source>
</reference>
<organism evidence="2">
    <name type="scientific">Puccinia triticina (isolate 1-1 / race 1 (BBBD))</name>
    <name type="common">Brown leaf rust fungus</name>
    <dbReference type="NCBI Taxonomy" id="630390"/>
    <lineage>
        <taxon>Eukaryota</taxon>
        <taxon>Fungi</taxon>
        <taxon>Dikarya</taxon>
        <taxon>Basidiomycota</taxon>
        <taxon>Pucciniomycotina</taxon>
        <taxon>Pucciniomycetes</taxon>
        <taxon>Pucciniales</taxon>
        <taxon>Pucciniaceae</taxon>
        <taxon>Puccinia</taxon>
    </lineage>
</organism>
<dbReference type="AlphaFoldDB" id="A0A180GE54"/>
<evidence type="ECO:0000313" key="2">
    <source>
        <dbReference type="EMBL" id="OAV90901.1"/>
    </source>
</evidence>
<feature type="region of interest" description="Disordered" evidence="1">
    <location>
        <begin position="1"/>
        <end position="76"/>
    </location>
</feature>
<evidence type="ECO:0000313" key="4">
    <source>
        <dbReference type="Proteomes" id="UP000005240"/>
    </source>
</evidence>
<reference evidence="3" key="4">
    <citation type="submission" date="2025-05" db="UniProtKB">
        <authorList>
            <consortium name="EnsemblFungi"/>
        </authorList>
    </citation>
    <scope>IDENTIFICATION</scope>
    <source>
        <strain evidence="3">isolate 1-1 / race 1 (BBBD)</strain>
    </source>
</reference>
<feature type="compositionally biased region" description="Polar residues" evidence="1">
    <location>
        <begin position="11"/>
        <end position="36"/>
    </location>
</feature>
<evidence type="ECO:0000313" key="3">
    <source>
        <dbReference type="EnsemblFungi" id="PTTG_28171-t43_1-p1"/>
    </source>
</evidence>
<reference evidence="3 4" key="3">
    <citation type="journal article" date="2017" name="G3 (Bethesda)">
        <title>Comparative analysis highlights variable genome content of wheat rusts and divergence of the mating loci.</title>
        <authorList>
            <person name="Cuomo C.A."/>
            <person name="Bakkeren G."/>
            <person name="Khalil H.B."/>
            <person name="Panwar V."/>
            <person name="Joly D."/>
            <person name="Linning R."/>
            <person name="Sakthikumar S."/>
            <person name="Song X."/>
            <person name="Adiconis X."/>
            <person name="Fan L."/>
            <person name="Goldberg J.M."/>
            <person name="Levin J.Z."/>
            <person name="Young S."/>
            <person name="Zeng Q."/>
            <person name="Anikster Y."/>
            <person name="Bruce M."/>
            <person name="Wang M."/>
            <person name="Yin C."/>
            <person name="McCallum B."/>
            <person name="Szabo L.J."/>
            <person name="Hulbert S."/>
            <person name="Chen X."/>
            <person name="Fellers J.P."/>
        </authorList>
    </citation>
    <scope>NUCLEOTIDE SEQUENCE</scope>
    <source>
        <strain evidence="4">Isolate 1-1 / race 1 (BBBD)</strain>
        <strain evidence="3">isolate 1-1 / race 1 (BBBD)</strain>
    </source>
</reference>
<protein>
    <submittedName>
        <fullName evidence="2 3">Uncharacterized protein</fullName>
    </submittedName>
</protein>
<dbReference type="EnsemblFungi" id="PTTG_28171-t43_1">
    <property type="protein sequence ID" value="PTTG_28171-t43_1-p1"/>
    <property type="gene ID" value="PTTG_28171"/>
</dbReference>